<dbReference type="SUPFAM" id="SSF52833">
    <property type="entry name" value="Thioredoxin-like"/>
    <property type="match status" value="1"/>
</dbReference>
<dbReference type="InterPro" id="IPR036249">
    <property type="entry name" value="Thioredoxin-like_sf"/>
</dbReference>
<feature type="transmembrane region" description="Helical" evidence="1">
    <location>
        <begin position="12"/>
        <end position="30"/>
    </location>
</feature>
<reference evidence="3" key="1">
    <citation type="submission" date="2016-10" db="EMBL/GenBank/DDBJ databases">
        <authorList>
            <person name="de Groot N.N."/>
        </authorList>
    </citation>
    <scope>NUCLEOTIDE SEQUENCE</scope>
</reference>
<dbReference type="Pfam" id="PF00578">
    <property type="entry name" value="AhpC-TSA"/>
    <property type="match status" value="1"/>
</dbReference>
<dbReference type="PANTHER" id="PTHR42852">
    <property type="entry name" value="THIOL:DISULFIDE INTERCHANGE PROTEIN DSBE"/>
    <property type="match status" value="1"/>
</dbReference>
<evidence type="ECO:0000259" key="2">
    <source>
        <dbReference type="PROSITE" id="PS51352"/>
    </source>
</evidence>
<organism evidence="3">
    <name type="scientific">hydrothermal vent metagenome</name>
    <dbReference type="NCBI Taxonomy" id="652676"/>
    <lineage>
        <taxon>unclassified sequences</taxon>
        <taxon>metagenomes</taxon>
        <taxon>ecological metagenomes</taxon>
    </lineage>
</organism>
<dbReference type="PROSITE" id="PS51352">
    <property type="entry name" value="THIOREDOXIN_2"/>
    <property type="match status" value="1"/>
</dbReference>
<gene>
    <name evidence="3" type="ORF">MNB_SV-6-500</name>
</gene>
<evidence type="ECO:0000256" key="1">
    <source>
        <dbReference type="SAM" id="Phobius"/>
    </source>
</evidence>
<protein>
    <submittedName>
        <fullName evidence="3">Membrane protein, suppressor for copper-sensitivity ScsD</fullName>
    </submittedName>
</protein>
<dbReference type="InterPro" id="IPR000866">
    <property type="entry name" value="AhpC/TSA"/>
</dbReference>
<keyword evidence="1" id="KW-0812">Transmembrane</keyword>
<evidence type="ECO:0000313" key="3">
    <source>
        <dbReference type="EMBL" id="SFV62726.1"/>
    </source>
</evidence>
<feature type="domain" description="Thioredoxin" evidence="2">
    <location>
        <begin position="34"/>
        <end position="169"/>
    </location>
</feature>
<sequence length="170" mass="18924">MGVTTIKKIIKELLVAVVILGVVSNIVSYMRKPDIKDDSLSTLIAKDIDGKLIDISSYSGKPILIHFWATWCPVCKMELSNIDRVSKRYQVVTIAVKSGSDAKIREFMSEHQANFKVINDSSGEISSKFDVEVFPTTLIYDSKGELSFSEVGYTTTGGLIARVLWAEKRQ</sequence>
<dbReference type="CDD" id="cd03011">
    <property type="entry name" value="TlpA_like_ScsD_MtbDsbE"/>
    <property type="match status" value="1"/>
</dbReference>
<dbReference type="InterPro" id="IPR013766">
    <property type="entry name" value="Thioredoxin_domain"/>
</dbReference>
<name>A0A1W1CAC7_9ZZZZ</name>
<dbReference type="PANTHER" id="PTHR42852:SF17">
    <property type="entry name" value="THIOREDOXIN-LIKE PROTEIN HI_1115"/>
    <property type="match status" value="1"/>
</dbReference>
<keyword evidence="1" id="KW-1133">Transmembrane helix</keyword>
<dbReference type="EMBL" id="FPHC01000067">
    <property type="protein sequence ID" value="SFV62726.1"/>
    <property type="molecule type" value="Genomic_DNA"/>
</dbReference>
<accession>A0A1W1CAC7</accession>
<dbReference type="AlphaFoldDB" id="A0A1W1CAC7"/>
<dbReference type="InterPro" id="IPR050553">
    <property type="entry name" value="Thioredoxin_ResA/DsbE_sf"/>
</dbReference>
<dbReference type="Gene3D" id="3.40.30.10">
    <property type="entry name" value="Glutaredoxin"/>
    <property type="match status" value="1"/>
</dbReference>
<dbReference type="GO" id="GO:0016491">
    <property type="term" value="F:oxidoreductase activity"/>
    <property type="evidence" value="ECO:0007669"/>
    <property type="project" value="InterPro"/>
</dbReference>
<proteinExistence type="predicted"/>
<dbReference type="GO" id="GO:0016209">
    <property type="term" value="F:antioxidant activity"/>
    <property type="evidence" value="ECO:0007669"/>
    <property type="project" value="InterPro"/>
</dbReference>
<keyword evidence="1" id="KW-0472">Membrane</keyword>